<keyword evidence="2" id="KW-0472">Membrane</keyword>
<feature type="domain" description="DUF3533" evidence="3">
    <location>
        <begin position="105"/>
        <end position="494"/>
    </location>
</feature>
<reference evidence="4 5" key="1">
    <citation type="journal article" date="2020" name="ISME J.">
        <title>Uncovering the hidden diversity of litter-decomposition mechanisms in mushroom-forming fungi.</title>
        <authorList>
            <person name="Floudas D."/>
            <person name="Bentzer J."/>
            <person name="Ahren D."/>
            <person name="Johansson T."/>
            <person name="Persson P."/>
            <person name="Tunlid A."/>
        </authorList>
    </citation>
    <scope>NUCLEOTIDE SEQUENCE [LARGE SCALE GENOMIC DNA]</scope>
    <source>
        <strain evidence="4 5">CBS 101986</strain>
    </source>
</reference>
<proteinExistence type="predicted"/>
<dbReference type="InterPro" id="IPR022703">
    <property type="entry name" value="DUF3533"/>
</dbReference>
<feature type="region of interest" description="Disordered" evidence="1">
    <location>
        <begin position="1"/>
        <end position="73"/>
    </location>
</feature>
<evidence type="ECO:0000313" key="4">
    <source>
        <dbReference type="EMBL" id="KAF5328407.1"/>
    </source>
</evidence>
<dbReference type="InterPro" id="IPR053001">
    <property type="entry name" value="MNNG_permease-like"/>
</dbReference>
<sequence length="543" mass="59119">MSRASLGSSKRQSAASSTYEDAKLSETVTVTAASSTANSSPNPSWKPQSHPHPSPTSHGKPPTQPSALTPSPPAPTPFSLSLWDSNAAVARARRAYIKLYLPGVFYITFIILAVLSVFWGTLFRLPGRTVKGVVVDLGRGSDPEFSFDFDGGIIAQSLTRTVQSVEAAQLAQKTPRSIVSWTYVQQSDAQARFPGGVADVRRAIEEQEVFVAIAVSPGASARLLASVESPDAAYNGTLAITAFGSEGRNENAYRTYLFPHLVNTLNTFQNTFSVQFAAQHSADLTGASLQQLLQTSPQTLVLPAGFTIVNVFPFFQPIATAPVFTGLIFVLILAFFTVLVANGARLGSGLNRLLTLRSLIALRFCSAAAIYLFFSLIYSLLNLMFGVRLTHTFGHAGFVLFWLGTWIYMLAVGLVLESWVILFKQNTPFFFFPWLVVNLSVGVYPLEMLPKFYHYGYAAPYYNITRIVRTIVFGTRNSLGLNYGVLLTWVLIGTLNMSAVQWYVRRQDIMALRKAAAAASTPSDADAEKANVRPGMETAGSKS</sequence>
<keyword evidence="2" id="KW-0812">Transmembrane</keyword>
<dbReference type="Proteomes" id="UP000567179">
    <property type="component" value="Unassembled WGS sequence"/>
</dbReference>
<feature type="transmembrane region" description="Helical" evidence="2">
    <location>
        <begin position="318"/>
        <end position="340"/>
    </location>
</feature>
<keyword evidence="5" id="KW-1185">Reference proteome</keyword>
<dbReference type="PANTHER" id="PTHR34814:SF1">
    <property type="entry name" value="NITROSOGUANIDINE RESISTANCE PROTEIN SNG1"/>
    <property type="match status" value="1"/>
</dbReference>
<gene>
    <name evidence="4" type="ORF">D9619_013303</name>
</gene>
<feature type="transmembrane region" description="Helical" evidence="2">
    <location>
        <begin position="428"/>
        <end position="446"/>
    </location>
</feature>
<comment type="caution">
    <text evidence="4">The sequence shown here is derived from an EMBL/GenBank/DDBJ whole genome shotgun (WGS) entry which is preliminary data.</text>
</comment>
<organism evidence="4 5">
    <name type="scientific">Psilocybe cf. subviscida</name>
    <dbReference type="NCBI Taxonomy" id="2480587"/>
    <lineage>
        <taxon>Eukaryota</taxon>
        <taxon>Fungi</taxon>
        <taxon>Dikarya</taxon>
        <taxon>Basidiomycota</taxon>
        <taxon>Agaricomycotina</taxon>
        <taxon>Agaricomycetes</taxon>
        <taxon>Agaricomycetidae</taxon>
        <taxon>Agaricales</taxon>
        <taxon>Agaricineae</taxon>
        <taxon>Strophariaceae</taxon>
        <taxon>Psilocybe</taxon>
    </lineage>
</organism>
<dbReference type="AlphaFoldDB" id="A0A8H5F9G0"/>
<feature type="transmembrane region" description="Helical" evidence="2">
    <location>
        <begin position="393"/>
        <end position="416"/>
    </location>
</feature>
<evidence type="ECO:0000259" key="3">
    <source>
        <dbReference type="Pfam" id="PF12051"/>
    </source>
</evidence>
<dbReference type="Pfam" id="PF12051">
    <property type="entry name" value="DUF3533"/>
    <property type="match status" value="1"/>
</dbReference>
<feature type="transmembrane region" description="Helical" evidence="2">
    <location>
        <begin position="99"/>
        <end position="119"/>
    </location>
</feature>
<feature type="transmembrane region" description="Helical" evidence="2">
    <location>
        <begin position="360"/>
        <end position="381"/>
    </location>
</feature>
<keyword evidence="2" id="KW-1133">Transmembrane helix</keyword>
<evidence type="ECO:0000256" key="1">
    <source>
        <dbReference type="SAM" id="MobiDB-lite"/>
    </source>
</evidence>
<feature type="transmembrane region" description="Helical" evidence="2">
    <location>
        <begin position="483"/>
        <end position="504"/>
    </location>
</feature>
<evidence type="ECO:0000256" key="2">
    <source>
        <dbReference type="SAM" id="Phobius"/>
    </source>
</evidence>
<feature type="region of interest" description="Disordered" evidence="1">
    <location>
        <begin position="519"/>
        <end position="543"/>
    </location>
</feature>
<feature type="compositionally biased region" description="Low complexity" evidence="1">
    <location>
        <begin position="27"/>
        <end position="43"/>
    </location>
</feature>
<dbReference type="GO" id="GO:0016020">
    <property type="term" value="C:membrane"/>
    <property type="evidence" value="ECO:0007669"/>
    <property type="project" value="TreeGrafter"/>
</dbReference>
<dbReference type="PANTHER" id="PTHR34814">
    <property type="entry name" value="NITROSOGUANIDINE RESISTANCE PROTEIN SNG1"/>
    <property type="match status" value="1"/>
</dbReference>
<dbReference type="EMBL" id="JAACJJ010000004">
    <property type="protein sequence ID" value="KAF5328407.1"/>
    <property type="molecule type" value="Genomic_DNA"/>
</dbReference>
<feature type="compositionally biased region" description="Low complexity" evidence="1">
    <location>
        <begin position="55"/>
        <end position="69"/>
    </location>
</feature>
<dbReference type="OrthoDB" id="2140105at2759"/>
<name>A0A8H5F9G0_9AGAR</name>
<feature type="compositionally biased region" description="Polar residues" evidence="1">
    <location>
        <begin position="1"/>
        <end position="19"/>
    </location>
</feature>
<protein>
    <recommendedName>
        <fullName evidence="3">DUF3533 domain-containing protein</fullName>
    </recommendedName>
</protein>
<evidence type="ECO:0000313" key="5">
    <source>
        <dbReference type="Proteomes" id="UP000567179"/>
    </source>
</evidence>
<accession>A0A8H5F9G0</accession>